<reference evidence="9 10" key="1">
    <citation type="submission" date="2020-08" db="EMBL/GenBank/DDBJ databases">
        <title>Sequencing the genomes of 1000 actinobacteria strains.</title>
        <authorList>
            <person name="Klenk H.-P."/>
        </authorList>
    </citation>
    <scope>NUCLEOTIDE SEQUENCE [LARGE SCALE GENOMIC DNA]</scope>
    <source>
        <strain evidence="9 10">DSM 44786</strain>
    </source>
</reference>
<keyword evidence="5 9" id="KW-0378">Hydrolase</keyword>
<sequence>MTATGVHEGWTVHAVGGEVPAHLAGVRVPATVPGCVHLDLLAAGLIPDPHLDENEGELAWIGRVDWRYETTIDWDGPDADGTEVDLVALGLDTVATVELNGTVLARTRNMHRSYRLPAAHLLRSGSNVLAVTFTGALTAAEQADGDLGARPHVNRHPYNTVRKMACDYGWDWGPETTTVGIWRPIRLETWRGAGIESVRPLVEMDGDTGVVRLHVELRQARQPAGPLRLDVSVGDLRTRAEVPAGQSSTVVEVRVPHARLWWPHGYGEQPRYDVGVQLTGHQNHDEEVKLDDWHGRIGFRTVALDTAPDEDGTPFTLLVNGERVFARGVNWVPGDSFPARVGRELYAARLNQARDANVNLVRVWGGGIYESEDFYELCDELGLLVWQDFLFACASYAEEEPLRGEVVEEAREAVTRLSPHPSLVLWNGGNENIWGYHDWDWQGELGGRSWGWRYYTEILPAIVADLDPTRPYLPGSPYSFDPARHPNLPDHGTMHIWDVWNQLDYTEYRRHLPRFVAEFGFQGPPTWATLTRAVHDEPMRPESPGILVHQKAEDGNGKLARGLAGHLPPPGTFADWHWATSLNQARAVAFGIEHFRSLMPLCMGAVVWQLNDVWPVISWSAVDGDGRCKPLWYALRRSFRDRLLTIQPREDGLSVVAVNDSGLPWQEEVPVRRVDFDGTVLAAATMRVDVTARSVATWTLPRSLAVPDDPAREIVVVGTGADRALWQFREDVDAKLPEPRMSARSEVIATGYRVTVTAHAYVRDLALLADRVAGDAHVDTALVTLLPGESATFDIRTGATVEPGEFLDPLVLRSANQLVTGPGRAGVLEAGGANW</sequence>
<dbReference type="EC" id="3.2.1.25" evidence="3"/>
<dbReference type="InterPro" id="IPR054593">
    <property type="entry name" value="Beta-mannosidase-like_N2"/>
</dbReference>
<dbReference type="Gene3D" id="2.60.120.260">
    <property type="entry name" value="Galactose-binding domain-like"/>
    <property type="match status" value="1"/>
</dbReference>
<comment type="catalytic activity">
    <reaction evidence="1">
        <text>Hydrolysis of terminal, non-reducing beta-D-mannose residues in beta-D-mannosides.</text>
        <dbReference type="EC" id="3.2.1.25"/>
    </reaction>
</comment>
<dbReference type="Gene3D" id="2.60.40.10">
    <property type="entry name" value="Immunoglobulins"/>
    <property type="match status" value="1"/>
</dbReference>
<accession>A0A7W7SKY3</accession>
<dbReference type="InterPro" id="IPR050887">
    <property type="entry name" value="Beta-mannosidase_GH2"/>
</dbReference>
<dbReference type="InterPro" id="IPR017853">
    <property type="entry name" value="GH"/>
</dbReference>
<dbReference type="Gene3D" id="3.20.20.80">
    <property type="entry name" value="Glycosidases"/>
    <property type="match status" value="1"/>
</dbReference>
<evidence type="ECO:0000313" key="10">
    <source>
        <dbReference type="Proteomes" id="UP000573327"/>
    </source>
</evidence>
<dbReference type="Pfam" id="PF22666">
    <property type="entry name" value="Glyco_hydro_2_N2"/>
    <property type="match status" value="1"/>
</dbReference>
<organism evidence="9 10">
    <name type="scientific">Kitasatospora gansuensis</name>
    <dbReference type="NCBI Taxonomy" id="258050"/>
    <lineage>
        <taxon>Bacteria</taxon>
        <taxon>Bacillati</taxon>
        <taxon>Actinomycetota</taxon>
        <taxon>Actinomycetes</taxon>
        <taxon>Kitasatosporales</taxon>
        <taxon>Streptomycetaceae</taxon>
        <taxon>Kitasatospora</taxon>
    </lineage>
</organism>
<protein>
    <recommendedName>
        <fullName evidence="3">beta-mannosidase</fullName>
        <ecNumber evidence="3">3.2.1.25</ecNumber>
    </recommendedName>
</protein>
<dbReference type="InterPro" id="IPR013783">
    <property type="entry name" value="Ig-like_fold"/>
</dbReference>
<evidence type="ECO:0000256" key="6">
    <source>
        <dbReference type="ARBA" id="ARBA00023295"/>
    </source>
</evidence>
<dbReference type="PANTHER" id="PTHR43730:SF1">
    <property type="entry name" value="BETA-MANNOSIDASE"/>
    <property type="match status" value="1"/>
</dbReference>
<dbReference type="FunFam" id="3.20.20.80:FF:000050">
    <property type="entry name" value="Beta-mannosidase B"/>
    <property type="match status" value="1"/>
</dbReference>
<dbReference type="SUPFAM" id="SSF49785">
    <property type="entry name" value="Galactose-binding domain-like"/>
    <property type="match status" value="1"/>
</dbReference>
<evidence type="ECO:0000313" key="9">
    <source>
        <dbReference type="EMBL" id="MBB4951206.1"/>
    </source>
</evidence>
<proteinExistence type="inferred from homology"/>
<dbReference type="InterPro" id="IPR006103">
    <property type="entry name" value="Glyco_hydro_2_cat"/>
</dbReference>
<dbReference type="Pfam" id="PF02836">
    <property type="entry name" value="Glyco_hydro_2_C"/>
    <property type="match status" value="1"/>
</dbReference>
<evidence type="ECO:0000259" key="8">
    <source>
        <dbReference type="Pfam" id="PF22666"/>
    </source>
</evidence>
<dbReference type="PANTHER" id="PTHR43730">
    <property type="entry name" value="BETA-MANNOSIDASE"/>
    <property type="match status" value="1"/>
</dbReference>
<dbReference type="SUPFAM" id="SSF49303">
    <property type="entry name" value="beta-Galactosidase/glucuronidase domain"/>
    <property type="match status" value="1"/>
</dbReference>
<feature type="domain" description="Glycoside hydrolase family 2 catalytic" evidence="7">
    <location>
        <begin position="317"/>
        <end position="471"/>
    </location>
</feature>
<keyword evidence="6 9" id="KW-0326">Glycosidase</keyword>
<name>A0A7W7SKY3_9ACTN</name>
<dbReference type="EMBL" id="JACHJR010000001">
    <property type="protein sequence ID" value="MBB4951206.1"/>
    <property type="molecule type" value="Genomic_DNA"/>
</dbReference>
<dbReference type="SUPFAM" id="SSF51445">
    <property type="entry name" value="(Trans)glycosidases"/>
    <property type="match status" value="1"/>
</dbReference>
<dbReference type="GO" id="GO:0004567">
    <property type="term" value="F:beta-mannosidase activity"/>
    <property type="evidence" value="ECO:0007669"/>
    <property type="project" value="UniProtKB-EC"/>
</dbReference>
<dbReference type="InterPro" id="IPR036156">
    <property type="entry name" value="Beta-gal/glucu_dom_sf"/>
</dbReference>
<feature type="domain" description="Beta-mannosidase-like galactose-binding" evidence="8">
    <location>
        <begin position="10"/>
        <end position="183"/>
    </location>
</feature>
<evidence type="ECO:0000256" key="2">
    <source>
        <dbReference type="ARBA" id="ARBA00007401"/>
    </source>
</evidence>
<dbReference type="AlphaFoldDB" id="A0A7W7SKY3"/>
<evidence type="ECO:0000259" key="7">
    <source>
        <dbReference type="Pfam" id="PF02836"/>
    </source>
</evidence>
<evidence type="ECO:0000256" key="3">
    <source>
        <dbReference type="ARBA" id="ARBA00012754"/>
    </source>
</evidence>
<dbReference type="RefSeq" id="WP_184923007.1">
    <property type="nucleotide sequence ID" value="NZ_JACHJR010000001.1"/>
</dbReference>
<evidence type="ECO:0000256" key="1">
    <source>
        <dbReference type="ARBA" id="ARBA00000829"/>
    </source>
</evidence>
<evidence type="ECO:0000256" key="5">
    <source>
        <dbReference type="ARBA" id="ARBA00022801"/>
    </source>
</evidence>
<dbReference type="GO" id="GO:0005975">
    <property type="term" value="P:carbohydrate metabolic process"/>
    <property type="evidence" value="ECO:0007669"/>
    <property type="project" value="InterPro"/>
</dbReference>
<keyword evidence="4" id="KW-0732">Signal</keyword>
<evidence type="ECO:0000256" key="4">
    <source>
        <dbReference type="ARBA" id="ARBA00022729"/>
    </source>
</evidence>
<comment type="caution">
    <text evidence="9">The sequence shown here is derived from an EMBL/GenBank/DDBJ whole genome shotgun (WGS) entry which is preliminary data.</text>
</comment>
<keyword evidence="10" id="KW-1185">Reference proteome</keyword>
<dbReference type="Proteomes" id="UP000573327">
    <property type="component" value="Unassembled WGS sequence"/>
</dbReference>
<gene>
    <name evidence="9" type="ORF">F4556_006741</name>
</gene>
<dbReference type="GO" id="GO:0006516">
    <property type="term" value="P:glycoprotein catabolic process"/>
    <property type="evidence" value="ECO:0007669"/>
    <property type="project" value="TreeGrafter"/>
</dbReference>
<dbReference type="InterPro" id="IPR008979">
    <property type="entry name" value="Galactose-bd-like_sf"/>
</dbReference>
<comment type="similarity">
    <text evidence="2">Belongs to the glycosyl hydrolase 2 family.</text>
</comment>